<dbReference type="GO" id="GO:0004364">
    <property type="term" value="F:glutathione transferase activity"/>
    <property type="evidence" value="ECO:0007669"/>
    <property type="project" value="UniProtKB-EC"/>
</dbReference>
<dbReference type="PANTHER" id="PTHR44051">
    <property type="entry name" value="GLUTATHIONE S-TRANSFERASE-RELATED"/>
    <property type="match status" value="1"/>
</dbReference>
<dbReference type="EMBL" id="JAGGJU010000005">
    <property type="protein sequence ID" value="MBP1850641.1"/>
    <property type="molecule type" value="Genomic_DNA"/>
</dbReference>
<dbReference type="CDD" id="cd03046">
    <property type="entry name" value="GST_N_GTT1_like"/>
    <property type="match status" value="1"/>
</dbReference>
<accession>A0ABS4DY74</accession>
<dbReference type="SFLD" id="SFLDG00358">
    <property type="entry name" value="Main_(cytGST)"/>
    <property type="match status" value="1"/>
</dbReference>
<dbReference type="SUPFAM" id="SSF52833">
    <property type="entry name" value="Thioredoxin-like"/>
    <property type="match status" value="1"/>
</dbReference>
<feature type="domain" description="GST N-terminal" evidence="2">
    <location>
        <begin position="4"/>
        <end position="85"/>
    </location>
</feature>
<comment type="similarity">
    <text evidence="1">Belongs to the GST superfamily.</text>
</comment>
<sequence>MATTQPITFYYAPQTRATGVRVLLEELGAPHILKVLNFKVGEHRQPPYLAINPLGKVPAILHGETLVTEQVAIYLHLGDLFAEAGLTPAINDPDRGAYLRWIALYGSSFEPAVIDRHRQYVPSDPNDTPYGRYEDLIAMIEDSLSNGPYLLGERLTVADILWGMALNWTVMFGLVPERPAIKAYIARMTGRPAFQRVAAEDAALAAQHQAEADKAAAAS</sequence>
<evidence type="ECO:0000313" key="5">
    <source>
        <dbReference type="Proteomes" id="UP000759443"/>
    </source>
</evidence>
<keyword evidence="4" id="KW-0808">Transferase</keyword>
<evidence type="ECO:0000259" key="2">
    <source>
        <dbReference type="PROSITE" id="PS50404"/>
    </source>
</evidence>
<comment type="caution">
    <text evidence="4">The sequence shown here is derived from an EMBL/GenBank/DDBJ whole genome shotgun (WGS) entry which is preliminary data.</text>
</comment>
<dbReference type="Proteomes" id="UP000759443">
    <property type="component" value="Unassembled WGS sequence"/>
</dbReference>
<dbReference type="Gene3D" id="3.40.30.10">
    <property type="entry name" value="Glutaredoxin"/>
    <property type="match status" value="1"/>
</dbReference>
<reference evidence="4 5" key="1">
    <citation type="submission" date="2021-03" db="EMBL/GenBank/DDBJ databases">
        <title>Genomic Encyclopedia of Type Strains, Phase IV (KMG-IV): sequencing the most valuable type-strain genomes for metagenomic binning, comparative biology and taxonomic classification.</title>
        <authorList>
            <person name="Goeker M."/>
        </authorList>
    </citation>
    <scope>NUCLEOTIDE SEQUENCE [LARGE SCALE GENOMIC DNA]</scope>
    <source>
        <strain evidence="4 5">DSM 21600</strain>
    </source>
</reference>
<dbReference type="Gene3D" id="1.20.1050.10">
    <property type="match status" value="1"/>
</dbReference>
<dbReference type="SFLD" id="SFLDS00019">
    <property type="entry name" value="Glutathione_Transferase_(cytos"/>
    <property type="match status" value="1"/>
</dbReference>
<gene>
    <name evidence="4" type="ORF">J2Z17_002078</name>
</gene>
<dbReference type="InterPro" id="IPR036282">
    <property type="entry name" value="Glutathione-S-Trfase_C_sf"/>
</dbReference>
<dbReference type="InterPro" id="IPR040079">
    <property type="entry name" value="Glutathione_S-Trfase"/>
</dbReference>
<dbReference type="EC" id="2.5.1.18" evidence="4"/>
<dbReference type="InterPro" id="IPR004046">
    <property type="entry name" value="GST_C"/>
</dbReference>
<dbReference type="PANTHER" id="PTHR44051:SF21">
    <property type="entry name" value="GLUTATHIONE S-TRANSFERASE FAMILY PROTEIN"/>
    <property type="match status" value="1"/>
</dbReference>
<dbReference type="Pfam" id="PF02798">
    <property type="entry name" value="GST_N"/>
    <property type="match status" value="1"/>
</dbReference>
<keyword evidence="5" id="KW-1185">Reference proteome</keyword>
<dbReference type="InterPro" id="IPR004045">
    <property type="entry name" value="Glutathione_S-Trfase_N"/>
</dbReference>
<evidence type="ECO:0000256" key="1">
    <source>
        <dbReference type="RuleBase" id="RU003494"/>
    </source>
</evidence>
<organism evidence="4 5">
    <name type="scientific">Rhizobium halophytocola</name>
    <dbReference type="NCBI Taxonomy" id="735519"/>
    <lineage>
        <taxon>Bacteria</taxon>
        <taxon>Pseudomonadati</taxon>
        <taxon>Pseudomonadota</taxon>
        <taxon>Alphaproteobacteria</taxon>
        <taxon>Hyphomicrobiales</taxon>
        <taxon>Rhizobiaceae</taxon>
        <taxon>Rhizobium/Agrobacterium group</taxon>
        <taxon>Rhizobium</taxon>
    </lineage>
</organism>
<evidence type="ECO:0000259" key="3">
    <source>
        <dbReference type="PROSITE" id="PS50405"/>
    </source>
</evidence>
<dbReference type="PROSITE" id="PS50404">
    <property type="entry name" value="GST_NTER"/>
    <property type="match status" value="1"/>
</dbReference>
<dbReference type="InterPro" id="IPR036249">
    <property type="entry name" value="Thioredoxin-like_sf"/>
</dbReference>
<feature type="domain" description="GST C-terminal" evidence="3">
    <location>
        <begin position="91"/>
        <end position="212"/>
    </location>
</feature>
<dbReference type="Pfam" id="PF00043">
    <property type="entry name" value="GST_C"/>
    <property type="match status" value="1"/>
</dbReference>
<protein>
    <submittedName>
        <fullName evidence="4">Glutathione S-transferase</fullName>
        <ecNumber evidence="4">2.5.1.18</ecNumber>
    </submittedName>
</protein>
<evidence type="ECO:0000313" key="4">
    <source>
        <dbReference type="EMBL" id="MBP1850641.1"/>
    </source>
</evidence>
<dbReference type="InterPro" id="IPR010987">
    <property type="entry name" value="Glutathione-S-Trfase_C-like"/>
</dbReference>
<dbReference type="PROSITE" id="PS50405">
    <property type="entry name" value="GST_CTER"/>
    <property type="match status" value="1"/>
</dbReference>
<dbReference type="SFLD" id="SFLDG01150">
    <property type="entry name" value="Main.1:_Beta-like"/>
    <property type="match status" value="1"/>
</dbReference>
<dbReference type="RefSeq" id="WP_209944582.1">
    <property type="nucleotide sequence ID" value="NZ_JAGGJU010000005.1"/>
</dbReference>
<dbReference type="SUPFAM" id="SSF47616">
    <property type="entry name" value="GST C-terminal domain-like"/>
    <property type="match status" value="1"/>
</dbReference>
<dbReference type="CDD" id="cd03207">
    <property type="entry name" value="GST_C_8"/>
    <property type="match status" value="1"/>
</dbReference>
<name>A0ABS4DY74_9HYPH</name>
<proteinExistence type="inferred from homology"/>